<protein>
    <submittedName>
        <fullName evidence="2">Uncharacterized protein</fullName>
    </submittedName>
</protein>
<evidence type="ECO:0000256" key="1">
    <source>
        <dbReference type="SAM" id="MobiDB-lite"/>
    </source>
</evidence>
<name>A0ABM1Z7X3_AEDAL</name>
<organism evidence="2 3">
    <name type="scientific">Aedes albopictus</name>
    <name type="common">Asian tiger mosquito</name>
    <name type="synonym">Stegomyia albopicta</name>
    <dbReference type="NCBI Taxonomy" id="7160"/>
    <lineage>
        <taxon>Eukaryota</taxon>
        <taxon>Metazoa</taxon>
        <taxon>Ecdysozoa</taxon>
        <taxon>Arthropoda</taxon>
        <taxon>Hexapoda</taxon>
        <taxon>Insecta</taxon>
        <taxon>Pterygota</taxon>
        <taxon>Neoptera</taxon>
        <taxon>Endopterygota</taxon>
        <taxon>Diptera</taxon>
        <taxon>Nematocera</taxon>
        <taxon>Culicoidea</taxon>
        <taxon>Culicidae</taxon>
        <taxon>Culicinae</taxon>
        <taxon>Aedini</taxon>
        <taxon>Aedes</taxon>
        <taxon>Stegomyia</taxon>
    </lineage>
</organism>
<reference evidence="2" key="2">
    <citation type="submission" date="2025-05" db="UniProtKB">
        <authorList>
            <consortium name="EnsemblMetazoa"/>
        </authorList>
    </citation>
    <scope>IDENTIFICATION</scope>
    <source>
        <strain evidence="2">Foshan</strain>
    </source>
</reference>
<feature type="region of interest" description="Disordered" evidence="1">
    <location>
        <begin position="167"/>
        <end position="218"/>
    </location>
</feature>
<proteinExistence type="predicted"/>
<dbReference type="EnsemblMetazoa" id="AALFPA23_015920.R23180">
    <property type="protein sequence ID" value="AALFPA23_015920.P23180"/>
    <property type="gene ID" value="AALFPA23_015920"/>
</dbReference>
<dbReference type="RefSeq" id="XP_062699748.1">
    <property type="nucleotide sequence ID" value="XM_062843764.1"/>
</dbReference>
<accession>A0ABM1Z7X3</accession>
<feature type="compositionally biased region" description="Polar residues" evidence="1">
    <location>
        <begin position="631"/>
        <end position="645"/>
    </location>
</feature>
<feature type="compositionally biased region" description="Polar residues" evidence="1">
    <location>
        <begin position="179"/>
        <end position="189"/>
    </location>
</feature>
<reference evidence="3" key="1">
    <citation type="journal article" date="2015" name="Proc. Natl. Acad. Sci. U.S.A.">
        <title>Genome sequence of the Asian Tiger mosquito, Aedes albopictus, reveals insights into its biology, genetics, and evolution.</title>
        <authorList>
            <person name="Chen X.G."/>
            <person name="Jiang X."/>
            <person name="Gu J."/>
            <person name="Xu M."/>
            <person name="Wu Y."/>
            <person name="Deng Y."/>
            <person name="Zhang C."/>
            <person name="Bonizzoni M."/>
            <person name="Dermauw W."/>
            <person name="Vontas J."/>
            <person name="Armbruster P."/>
            <person name="Huang X."/>
            <person name="Yang Y."/>
            <person name="Zhang H."/>
            <person name="He W."/>
            <person name="Peng H."/>
            <person name="Liu Y."/>
            <person name="Wu K."/>
            <person name="Chen J."/>
            <person name="Lirakis M."/>
            <person name="Topalis P."/>
            <person name="Van Leeuwen T."/>
            <person name="Hall A.B."/>
            <person name="Jiang X."/>
            <person name="Thorpe C."/>
            <person name="Mueller R.L."/>
            <person name="Sun C."/>
            <person name="Waterhouse R.M."/>
            <person name="Yan G."/>
            <person name="Tu Z.J."/>
            <person name="Fang X."/>
            <person name="James A.A."/>
        </authorList>
    </citation>
    <scope>NUCLEOTIDE SEQUENCE [LARGE SCALE GENOMIC DNA]</scope>
    <source>
        <strain evidence="3">Foshan</strain>
    </source>
</reference>
<feature type="compositionally biased region" description="Polar residues" evidence="1">
    <location>
        <begin position="681"/>
        <end position="690"/>
    </location>
</feature>
<feature type="compositionally biased region" description="Polar residues" evidence="1">
    <location>
        <begin position="422"/>
        <end position="439"/>
    </location>
</feature>
<dbReference type="Proteomes" id="UP000069940">
    <property type="component" value="Unassembled WGS sequence"/>
</dbReference>
<feature type="region of interest" description="Disordered" evidence="1">
    <location>
        <begin position="422"/>
        <end position="442"/>
    </location>
</feature>
<evidence type="ECO:0000313" key="3">
    <source>
        <dbReference type="Proteomes" id="UP000069940"/>
    </source>
</evidence>
<feature type="compositionally biased region" description="Basic and acidic residues" evidence="1">
    <location>
        <begin position="167"/>
        <end position="178"/>
    </location>
</feature>
<feature type="region of interest" description="Disordered" evidence="1">
    <location>
        <begin position="603"/>
        <end position="692"/>
    </location>
</feature>
<sequence length="803" mass="86443">MADVARLFAQRNLVEEELRKLKRKICEDGVLQPSLARRMLYEKQLQCYYREYRRVCFELLSTLPPERHDELDKDASHFEEIYTDACVLVEKLFYSFPSTGNMHQNDRTSSSCFTATTAPRWRTPPIRSRSTSSTTEHPVPILAETETPRTSFPNKIKVSTIVADSLQHEKPSHDEDSTKNINPPTSQKYSRVGNEPTEFVNSKTEDSKTMTIPMPTELGPILMPFRPPPGFHPMSKRNPMPTGMPPVSQCPTGASPVPQPLQSTTGSQPSKSDTLPTWKQSRCVTGSCPVLQIPYVAESVPTSKLPTPMTGLHPVQEQYPCADEPNPKRPDVTGIPPKLKPFLLTAEASPVTTPALMSIGASPVKKPTTTSFDARSATKPTMMSAGSPPVNKTISPSAAASLVDISTPMAVGSHPMVKPTTMSVGTSPACSSAQRSAGTSPVVMPIPMSTGTSSVGSSDLKFTDANSVIKSALMAVSSLPMVKPTPMSAGGSPVGNSAQRSIGTSPVVTPIPMFTGTNPVGNSALRFTDARSVINYDQRSIGTSPVIKPTLRSAGALPVVNSAPMSVGPFPAVKPTLPPIEANPPPKSTGTSPVVKPTVISTGAKPEAKPFNDSAGLCPLAKPSPKPNDLRSVTQSNPTSSSTVAVNPPAPTMKINETNRTKKRTPPIAGTRPARNRVQSRTHQVQTPKTTEIRPATSCALMPSGIRPITRTSTRKQWIVVALKFGQPPLDPLPVNATGVFEQLHSDTRPRKPPDVPPKQIRPSEAIVERVSRTRPPKDLIKRLVSILPPILAGEYVRANAKW</sequence>
<dbReference type="GeneID" id="115266174"/>
<keyword evidence="3" id="KW-1185">Reference proteome</keyword>
<feature type="region of interest" description="Disordered" evidence="1">
    <location>
        <begin position="118"/>
        <end position="137"/>
    </location>
</feature>
<feature type="region of interest" description="Disordered" evidence="1">
    <location>
        <begin position="248"/>
        <end position="278"/>
    </location>
</feature>
<evidence type="ECO:0000313" key="2">
    <source>
        <dbReference type="EnsemblMetazoa" id="AALFPA23_015920.P23180"/>
    </source>
</evidence>
<feature type="compositionally biased region" description="Polar residues" evidence="1">
    <location>
        <begin position="260"/>
        <end position="278"/>
    </location>
</feature>